<dbReference type="Gene3D" id="3.30.1060.10">
    <property type="entry name" value="Peptide methionine sulphoxide reductase MsrA"/>
    <property type="match status" value="1"/>
</dbReference>
<evidence type="ECO:0000256" key="3">
    <source>
        <dbReference type="ARBA" id="ARBA00048782"/>
    </source>
</evidence>
<accession>A0A1M6CT28</accession>
<comment type="catalytic activity">
    <reaction evidence="3 4">
        <text>[thioredoxin]-disulfide + L-methionine + H2O = L-methionine (S)-S-oxide + [thioredoxin]-dithiol</text>
        <dbReference type="Rhea" id="RHEA:19993"/>
        <dbReference type="Rhea" id="RHEA-COMP:10698"/>
        <dbReference type="Rhea" id="RHEA-COMP:10700"/>
        <dbReference type="ChEBI" id="CHEBI:15377"/>
        <dbReference type="ChEBI" id="CHEBI:29950"/>
        <dbReference type="ChEBI" id="CHEBI:50058"/>
        <dbReference type="ChEBI" id="CHEBI:57844"/>
        <dbReference type="ChEBI" id="CHEBI:58772"/>
        <dbReference type="EC" id="1.8.4.11"/>
    </reaction>
</comment>
<name>A0A1M6CT28_9RHOB</name>
<dbReference type="PANTHER" id="PTHR43774">
    <property type="entry name" value="PEPTIDE METHIONINE SULFOXIDE REDUCTASE"/>
    <property type="match status" value="1"/>
</dbReference>
<reference evidence="7 8" key="1">
    <citation type="submission" date="2016-11" db="EMBL/GenBank/DDBJ databases">
        <authorList>
            <person name="Jaros S."/>
            <person name="Januszkiewicz K."/>
            <person name="Wedrychowicz H."/>
        </authorList>
    </citation>
    <scope>NUCLEOTIDE SEQUENCE [LARGE SCALE GENOMIC DNA]</scope>
    <source>
        <strain evidence="7 8">DSM 26892</strain>
    </source>
</reference>
<dbReference type="Pfam" id="PF01625">
    <property type="entry name" value="PMSR"/>
    <property type="match status" value="1"/>
</dbReference>
<keyword evidence="8" id="KW-1185">Reference proteome</keyword>
<dbReference type="Proteomes" id="UP000184040">
    <property type="component" value="Unassembled WGS sequence"/>
</dbReference>
<dbReference type="InterPro" id="IPR036509">
    <property type="entry name" value="Met_Sox_Rdtase_MsrA_sf"/>
</dbReference>
<gene>
    <name evidence="4" type="primary">msrA</name>
    <name evidence="7" type="ORF">SAMN04488012_102147</name>
</gene>
<feature type="chain" id="PRO_5012477616" description="Peptide methionine sulfoxide reductase MsrA" evidence="5">
    <location>
        <begin position="28"/>
        <end position="217"/>
    </location>
</feature>
<dbReference type="GO" id="GO:0008113">
    <property type="term" value="F:peptide-methionine (S)-S-oxide reductase activity"/>
    <property type="evidence" value="ECO:0007669"/>
    <property type="project" value="UniProtKB-UniRule"/>
</dbReference>
<evidence type="ECO:0000256" key="2">
    <source>
        <dbReference type="ARBA" id="ARBA00047806"/>
    </source>
</evidence>
<dbReference type="NCBIfam" id="TIGR00401">
    <property type="entry name" value="msrA"/>
    <property type="match status" value="1"/>
</dbReference>
<feature type="active site" evidence="4">
    <location>
        <position position="39"/>
    </location>
</feature>
<keyword evidence="5" id="KW-0732">Signal</keyword>
<dbReference type="GO" id="GO:0033744">
    <property type="term" value="F:L-methionine:thioredoxin-disulfide S-oxidoreductase activity"/>
    <property type="evidence" value="ECO:0007669"/>
    <property type="project" value="RHEA"/>
</dbReference>
<dbReference type="EMBL" id="FQZA01000002">
    <property type="protein sequence ID" value="SHI64119.1"/>
    <property type="molecule type" value="Genomic_DNA"/>
</dbReference>
<proteinExistence type="inferred from homology"/>
<evidence type="ECO:0000256" key="1">
    <source>
        <dbReference type="ARBA" id="ARBA00023002"/>
    </source>
</evidence>
<evidence type="ECO:0000256" key="4">
    <source>
        <dbReference type="HAMAP-Rule" id="MF_01401"/>
    </source>
</evidence>
<dbReference type="SUPFAM" id="SSF55068">
    <property type="entry name" value="Peptide methionine sulfoxide reductase"/>
    <property type="match status" value="1"/>
</dbReference>
<dbReference type="RefSeq" id="WP_084140519.1">
    <property type="nucleotide sequence ID" value="NZ_FQZA01000002.1"/>
</dbReference>
<evidence type="ECO:0000259" key="6">
    <source>
        <dbReference type="Pfam" id="PF01625"/>
    </source>
</evidence>
<dbReference type="PANTHER" id="PTHR43774:SF1">
    <property type="entry name" value="PEPTIDE METHIONINE SULFOXIDE REDUCTASE MSRA 2"/>
    <property type="match status" value="1"/>
</dbReference>
<evidence type="ECO:0000256" key="5">
    <source>
        <dbReference type="SAM" id="SignalP"/>
    </source>
</evidence>
<dbReference type="HAMAP" id="MF_01401">
    <property type="entry name" value="MsrA"/>
    <property type="match status" value="1"/>
</dbReference>
<evidence type="ECO:0000313" key="7">
    <source>
        <dbReference type="EMBL" id="SHI64119.1"/>
    </source>
</evidence>
<feature type="signal peptide" evidence="5">
    <location>
        <begin position="1"/>
        <end position="27"/>
    </location>
</feature>
<comment type="similarity">
    <text evidence="4">Belongs to the MsrA Met sulfoxide reductase family.</text>
</comment>
<dbReference type="AlphaFoldDB" id="A0A1M6CT28"/>
<dbReference type="EC" id="1.8.4.11" evidence="4"/>
<comment type="function">
    <text evidence="4">Has an important function as a repair enzyme for proteins that have been inactivated by oxidation. Catalyzes the reversible oxidation-reduction of methionine sulfoxide in proteins to methionine.</text>
</comment>
<protein>
    <recommendedName>
        <fullName evidence="4">Peptide methionine sulfoxide reductase MsrA</fullName>
        <shortName evidence="4">Protein-methionine-S-oxide reductase</shortName>
        <ecNumber evidence="4">1.8.4.11</ecNumber>
    </recommendedName>
    <alternativeName>
        <fullName evidence="4">Peptide-methionine (S)-S-oxide reductase</fullName>
        <shortName evidence="4">Peptide Met(O) reductase</shortName>
    </alternativeName>
</protein>
<feature type="domain" description="Peptide methionine sulphoxide reductase MsrA" evidence="6">
    <location>
        <begin position="33"/>
        <end position="174"/>
    </location>
</feature>
<comment type="catalytic activity">
    <reaction evidence="2 4">
        <text>L-methionyl-[protein] + [thioredoxin]-disulfide + H2O = L-methionyl-(S)-S-oxide-[protein] + [thioredoxin]-dithiol</text>
        <dbReference type="Rhea" id="RHEA:14217"/>
        <dbReference type="Rhea" id="RHEA-COMP:10698"/>
        <dbReference type="Rhea" id="RHEA-COMP:10700"/>
        <dbReference type="Rhea" id="RHEA-COMP:12313"/>
        <dbReference type="Rhea" id="RHEA-COMP:12315"/>
        <dbReference type="ChEBI" id="CHEBI:15377"/>
        <dbReference type="ChEBI" id="CHEBI:16044"/>
        <dbReference type="ChEBI" id="CHEBI:29950"/>
        <dbReference type="ChEBI" id="CHEBI:44120"/>
        <dbReference type="ChEBI" id="CHEBI:50058"/>
        <dbReference type="EC" id="1.8.4.11"/>
    </reaction>
</comment>
<keyword evidence="1 4" id="KW-0560">Oxidoreductase</keyword>
<evidence type="ECO:0000313" key="8">
    <source>
        <dbReference type="Proteomes" id="UP000184040"/>
    </source>
</evidence>
<dbReference type="InterPro" id="IPR002569">
    <property type="entry name" value="Met_Sox_Rdtase_MsrA_dom"/>
</dbReference>
<sequence>MMNGFAKTKYTALGAAALLATAFGAPAAKAETALVAGGCFWCVEADFEKVKGVSEVVSGFAGGDVANPTYKQVTGGDTGHLEVAQIEFDESQVSYAQIIDLFLRSIDPFDAGGQFCDRGESYSTAIFALNDRQARIAQERVAAAEAELGRKIVTPVRGAAEFYPAEEYHQDYYKGDELVLTRRGPKSKANAYDFYRDACRRDERVREIWGNDAPFTG</sequence>
<organism evidence="7 8">
    <name type="scientific">Palleronia salina</name>
    <dbReference type="NCBI Taxonomy" id="313368"/>
    <lineage>
        <taxon>Bacteria</taxon>
        <taxon>Pseudomonadati</taxon>
        <taxon>Pseudomonadota</taxon>
        <taxon>Alphaproteobacteria</taxon>
        <taxon>Rhodobacterales</taxon>
        <taxon>Roseobacteraceae</taxon>
        <taxon>Palleronia</taxon>
    </lineage>
</organism>
<dbReference type="STRING" id="313368.SAMN04488012_102147"/>